<keyword evidence="1" id="KW-0732">Signal</keyword>
<organism evidence="2 3">
    <name type="scientific">Microcosmobacter mediterraneus</name>
    <dbReference type="NCBI Taxonomy" id="3075607"/>
    <lineage>
        <taxon>Bacteria</taxon>
        <taxon>Pseudomonadati</taxon>
        <taxon>Bacteroidota</taxon>
        <taxon>Flavobacteriia</taxon>
        <taxon>Flavobacteriales</taxon>
        <taxon>Flavobacteriaceae</taxon>
        <taxon>Microcosmobacter</taxon>
    </lineage>
</organism>
<evidence type="ECO:0000256" key="1">
    <source>
        <dbReference type="SAM" id="SignalP"/>
    </source>
</evidence>
<dbReference type="Proteomes" id="UP001259492">
    <property type="component" value="Unassembled WGS sequence"/>
</dbReference>
<evidence type="ECO:0000313" key="2">
    <source>
        <dbReference type="EMBL" id="MDT0559394.1"/>
    </source>
</evidence>
<name>A0ABU2YNX2_9FLAO</name>
<comment type="caution">
    <text evidence="2">The sequence shown here is derived from an EMBL/GenBank/DDBJ whole genome shotgun (WGS) entry which is preliminary data.</text>
</comment>
<evidence type="ECO:0000313" key="3">
    <source>
        <dbReference type="Proteomes" id="UP001259492"/>
    </source>
</evidence>
<keyword evidence="3" id="KW-1185">Reference proteome</keyword>
<protein>
    <recommendedName>
        <fullName evidence="4">Outer membrane protein beta-barrel domain-containing protein</fullName>
    </recommendedName>
</protein>
<gene>
    <name evidence="2" type="ORF">RM697_12075</name>
</gene>
<feature type="chain" id="PRO_5046039633" description="Outer membrane protein beta-barrel domain-containing protein" evidence="1">
    <location>
        <begin position="18"/>
        <end position="187"/>
    </location>
</feature>
<feature type="signal peptide" evidence="1">
    <location>
        <begin position="1"/>
        <end position="17"/>
    </location>
</feature>
<dbReference type="EMBL" id="JAVRIA010000007">
    <property type="protein sequence ID" value="MDT0559394.1"/>
    <property type="molecule type" value="Genomic_DNA"/>
</dbReference>
<reference evidence="2 3" key="1">
    <citation type="submission" date="2023-09" db="EMBL/GenBank/DDBJ databases">
        <authorList>
            <person name="Rey-Velasco X."/>
        </authorList>
    </citation>
    <scope>NUCLEOTIDE SEQUENCE [LARGE SCALE GENOMIC DNA]</scope>
    <source>
        <strain evidence="2 3">W332</strain>
    </source>
</reference>
<accession>A0ABU2YNX2</accession>
<proteinExistence type="predicted"/>
<sequence>MKKLTLLLLLVSFLSFGQRDRDSWTFGLGINTINSTGKLSPFNSPDEWAFSNPIALSVEHVWTEYFSIEQSFSFNKFAEGSVIDNALITEDISFFSTNTKVKWYFDEQLFYRNAYWFDLALSGGIGVFNIEDQGLNTSANLGLDFYVWFDDHWGIALKGLTKFAFDRDDKIFLSNHFQYFFEAVYKL</sequence>
<dbReference type="RefSeq" id="WP_311428157.1">
    <property type="nucleotide sequence ID" value="NZ_JAVRIA010000007.1"/>
</dbReference>
<evidence type="ECO:0008006" key="4">
    <source>
        <dbReference type="Google" id="ProtNLM"/>
    </source>
</evidence>